<keyword evidence="5 8" id="KW-0418">Kinase</keyword>
<evidence type="ECO:0000313" key="8">
    <source>
        <dbReference type="EMBL" id="TDV40088.1"/>
    </source>
</evidence>
<organism evidence="8 9">
    <name type="scientific">Actinophytocola oryzae</name>
    <dbReference type="NCBI Taxonomy" id="502181"/>
    <lineage>
        <taxon>Bacteria</taxon>
        <taxon>Bacillati</taxon>
        <taxon>Actinomycetota</taxon>
        <taxon>Actinomycetes</taxon>
        <taxon>Pseudonocardiales</taxon>
        <taxon>Pseudonocardiaceae</taxon>
    </lineage>
</organism>
<proteinExistence type="predicted"/>
<keyword evidence="6" id="KW-0067">ATP-binding</keyword>
<accession>A0A4R7UTU0</accession>
<dbReference type="Gene3D" id="1.10.510.10">
    <property type="entry name" value="Transferase(Phosphotransferase) domain 1"/>
    <property type="match status" value="1"/>
</dbReference>
<feature type="domain" description="Protein kinase" evidence="7">
    <location>
        <begin position="22"/>
        <end position="286"/>
    </location>
</feature>
<sequence>MHDITDDQFPSQPELSDKLPRFRLIRKLSETKMSVIYLAEEKDLGNRPVVVKVIAPMLAEEDSFRERFRHEILRTANLGHHNIVPVYSAHTDGELLYLVMPYIEGPNLRDLLRGGPIDLPRTVHMIREVASALDFAHAAGIVHRDVKPSNILIHQPTGRVMLCDFGIAAPALGERLTEVGRQVGTPGYLAPELIPGSDRGHAPVDPRADVYSLGVVLYQCLTGRPPHQHSDVGALLWAQGHEDPRPVSEAQPGLPRALDKVLATALAKRPQDRYRTCTELADELTLAVTGGRVRGVRRTRPHRALPWKPVVAIAAAVAVVATVVVVLVTNTGADDAESPIFRVPPVLRGDCDSTGPSPDITGAGETLLCHDGDQLVRFSLFADQATMDSAYSIETEKSGVARDNGDCTKATGAEHRYPNGGDQVGRVLCYTDGGTTRLVWTNDRDRTIAETEVREADDRRLAQSWTGWVGIPAYPTDGEKSLVDLVELARCGRAEAGTLSSFRDLVAGIDCDPTQQGANAVSYYRFGNVDAMRRTYDQHVRAVNAPSGSLCIDSPLPANFLGNRAYDLRSVDLGTMLCYLDERGQAVLEWTVEPLLVMVRATGPKPEDLVDWFEQTYGIPLPKVVDAANKKSRPPFPTVAESALLGHIPEDARKNCMRPPASQIKVNRAGASTAAVVCGPTPGATIVFYYQFPDKASMDAAYLGQQDVSGRDCLQNPPDFHADAPYSRGGDTGRLSCASVRSNPGNLQLFWTSDRTNILVMAFQGWEAADMLSWWQSTGGPA</sequence>
<protein>
    <recommendedName>
        <fullName evidence="1">non-specific serine/threonine protein kinase</fullName>
        <ecNumber evidence="1">2.7.11.1</ecNumber>
    </recommendedName>
</protein>
<name>A0A4R7UTU0_9PSEU</name>
<dbReference type="EMBL" id="SOCP01000024">
    <property type="protein sequence ID" value="TDV40088.1"/>
    <property type="molecule type" value="Genomic_DNA"/>
</dbReference>
<evidence type="ECO:0000256" key="3">
    <source>
        <dbReference type="ARBA" id="ARBA00022679"/>
    </source>
</evidence>
<dbReference type="Proteomes" id="UP000294927">
    <property type="component" value="Unassembled WGS sequence"/>
</dbReference>
<dbReference type="OrthoDB" id="3586034at2"/>
<comment type="caution">
    <text evidence="8">The sequence shown here is derived from an EMBL/GenBank/DDBJ whole genome shotgun (WGS) entry which is preliminary data.</text>
</comment>
<gene>
    <name evidence="8" type="ORF">CLV71_124105</name>
</gene>
<evidence type="ECO:0000256" key="6">
    <source>
        <dbReference type="ARBA" id="ARBA00022840"/>
    </source>
</evidence>
<keyword evidence="4" id="KW-0547">Nucleotide-binding</keyword>
<dbReference type="InterPro" id="IPR008271">
    <property type="entry name" value="Ser/Thr_kinase_AS"/>
</dbReference>
<evidence type="ECO:0000256" key="4">
    <source>
        <dbReference type="ARBA" id="ARBA00022741"/>
    </source>
</evidence>
<dbReference type="EC" id="2.7.11.1" evidence="1"/>
<dbReference type="CDD" id="cd14014">
    <property type="entry name" value="STKc_PknB_like"/>
    <property type="match status" value="1"/>
</dbReference>
<evidence type="ECO:0000256" key="1">
    <source>
        <dbReference type="ARBA" id="ARBA00012513"/>
    </source>
</evidence>
<evidence type="ECO:0000313" key="9">
    <source>
        <dbReference type="Proteomes" id="UP000294927"/>
    </source>
</evidence>
<keyword evidence="9" id="KW-1185">Reference proteome</keyword>
<dbReference type="PANTHER" id="PTHR43289">
    <property type="entry name" value="MITOGEN-ACTIVATED PROTEIN KINASE KINASE KINASE 20-RELATED"/>
    <property type="match status" value="1"/>
</dbReference>
<evidence type="ECO:0000256" key="2">
    <source>
        <dbReference type="ARBA" id="ARBA00022527"/>
    </source>
</evidence>
<dbReference type="InterPro" id="IPR011009">
    <property type="entry name" value="Kinase-like_dom_sf"/>
</dbReference>
<dbReference type="SUPFAM" id="SSF56112">
    <property type="entry name" value="Protein kinase-like (PK-like)"/>
    <property type="match status" value="1"/>
</dbReference>
<dbReference type="Gene3D" id="3.30.200.20">
    <property type="entry name" value="Phosphorylase Kinase, domain 1"/>
    <property type="match status" value="1"/>
</dbReference>
<evidence type="ECO:0000259" key="7">
    <source>
        <dbReference type="PROSITE" id="PS50011"/>
    </source>
</evidence>
<keyword evidence="3" id="KW-0808">Transferase</keyword>
<dbReference type="InterPro" id="IPR000719">
    <property type="entry name" value="Prot_kinase_dom"/>
</dbReference>
<dbReference type="PANTHER" id="PTHR43289:SF6">
    <property type="entry name" value="SERINE_THREONINE-PROTEIN KINASE NEKL-3"/>
    <property type="match status" value="1"/>
</dbReference>
<dbReference type="PROSITE" id="PS00108">
    <property type="entry name" value="PROTEIN_KINASE_ST"/>
    <property type="match status" value="1"/>
</dbReference>
<reference evidence="8 9" key="1">
    <citation type="submission" date="2019-03" db="EMBL/GenBank/DDBJ databases">
        <title>Genomic Encyclopedia of Archaeal and Bacterial Type Strains, Phase II (KMG-II): from individual species to whole genera.</title>
        <authorList>
            <person name="Goeker M."/>
        </authorList>
    </citation>
    <scope>NUCLEOTIDE SEQUENCE [LARGE SCALE GENOMIC DNA]</scope>
    <source>
        <strain evidence="8 9">DSM 45499</strain>
    </source>
</reference>
<dbReference type="Pfam" id="PF00069">
    <property type="entry name" value="Pkinase"/>
    <property type="match status" value="1"/>
</dbReference>
<dbReference type="RefSeq" id="WP_133908530.1">
    <property type="nucleotide sequence ID" value="NZ_SOCP01000024.1"/>
</dbReference>
<dbReference type="SMART" id="SM00220">
    <property type="entry name" value="S_TKc"/>
    <property type="match status" value="1"/>
</dbReference>
<dbReference type="AlphaFoldDB" id="A0A4R7UTU0"/>
<keyword evidence="2 8" id="KW-0723">Serine/threonine-protein kinase</keyword>
<dbReference type="GO" id="GO:0005524">
    <property type="term" value="F:ATP binding"/>
    <property type="evidence" value="ECO:0007669"/>
    <property type="project" value="UniProtKB-KW"/>
</dbReference>
<dbReference type="PROSITE" id="PS50011">
    <property type="entry name" value="PROTEIN_KINASE_DOM"/>
    <property type="match status" value="1"/>
</dbReference>
<dbReference type="GO" id="GO:0004674">
    <property type="term" value="F:protein serine/threonine kinase activity"/>
    <property type="evidence" value="ECO:0007669"/>
    <property type="project" value="UniProtKB-KW"/>
</dbReference>
<evidence type="ECO:0000256" key="5">
    <source>
        <dbReference type="ARBA" id="ARBA00022777"/>
    </source>
</evidence>